<feature type="compositionally biased region" description="Acidic residues" evidence="1">
    <location>
        <begin position="39"/>
        <end position="83"/>
    </location>
</feature>
<keyword evidence="4" id="KW-1185">Reference proteome</keyword>
<organism evidence="3 4">
    <name type="scientific">[Clostridium] ultunense Esp</name>
    <dbReference type="NCBI Taxonomy" id="1288971"/>
    <lineage>
        <taxon>Bacteria</taxon>
        <taxon>Bacillati</taxon>
        <taxon>Bacillota</taxon>
        <taxon>Tissierellia</taxon>
        <taxon>Tissierellales</taxon>
        <taxon>Tepidimicrobiaceae</taxon>
        <taxon>Schnuerera</taxon>
    </lineage>
</organism>
<dbReference type="SUPFAM" id="SSF56524">
    <property type="entry name" value="Oxidoreductase molybdopterin-binding domain"/>
    <property type="match status" value="1"/>
</dbReference>
<dbReference type="RefSeq" id="WP_005587864.1">
    <property type="nucleotide sequence ID" value="NZ_LT669839.1"/>
</dbReference>
<protein>
    <recommendedName>
        <fullName evidence="2">Oxidoreductase molybdopterin-binding domain-containing protein</fullName>
    </recommendedName>
</protein>
<reference evidence="3 4" key="1">
    <citation type="submission" date="2016-11" db="EMBL/GenBank/DDBJ databases">
        <authorList>
            <person name="Manzoor S."/>
        </authorList>
    </citation>
    <scope>NUCLEOTIDE SEQUENCE [LARGE SCALE GENOMIC DNA]</scope>
    <source>
        <strain evidence="3">Clostridium ultunense strain Esp</strain>
    </source>
</reference>
<dbReference type="InterPro" id="IPR036374">
    <property type="entry name" value="OxRdtase_Mopterin-bd_sf"/>
</dbReference>
<dbReference type="Pfam" id="PF00174">
    <property type="entry name" value="Oxidored_molyb"/>
    <property type="match status" value="1"/>
</dbReference>
<dbReference type="InterPro" id="IPR000572">
    <property type="entry name" value="OxRdtase_Mopterin-bd_dom"/>
</dbReference>
<dbReference type="Proteomes" id="UP000245423">
    <property type="component" value="Chromosome 1"/>
</dbReference>
<name>M1Z3S7_9FIRM</name>
<dbReference type="PROSITE" id="PS51257">
    <property type="entry name" value="PROKAR_LIPOPROTEIN"/>
    <property type="match status" value="1"/>
</dbReference>
<proteinExistence type="predicted"/>
<dbReference type="EMBL" id="LT669839">
    <property type="protein sequence ID" value="SHD77475.1"/>
    <property type="molecule type" value="Genomic_DNA"/>
</dbReference>
<evidence type="ECO:0000313" key="4">
    <source>
        <dbReference type="Proteomes" id="UP000245423"/>
    </source>
</evidence>
<sequence length="259" mass="29327">MKKFKNINLFIIILLVISISLSGCGSKKEEKEDIVNIESEQETINEETDEQEIIEEESHMEEETEEEKGEHEEEVEEKDDTVEEAPQKSNTSSAKKETAKSSEKEKTEETANTLKIEGNVGNKLSLSLNELKAMENIIFSGEYYSINNFGTTNHTKFKGVNLWALLEQKAKVSSAATKVSIVAIDGYKMEFTIEQVKRQDYIDETNPDIKLPIIIAWEENGEEYDSEEGPPFKLVVGQKEAGDVNKPQWVSNIDKIIVE</sequence>
<dbReference type="OrthoDB" id="1707732at2"/>
<dbReference type="HOGENOM" id="CLU_1072458_0_0_9"/>
<evidence type="ECO:0000259" key="2">
    <source>
        <dbReference type="Pfam" id="PF00174"/>
    </source>
</evidence>
<feature type="region of interest" description="Disordered" evidence="1">
    <location>
        <begin position="28"/>
        <end position="113"/>
    </location>
</feature>
<gene>
    <name evidence="3" type="ORF">CUESP1_2119</name>
</gene>
<evidence type="ECO:0000256" key="1">
    <source>
        <dbReference type="SAM" id="MobiDB-lite"/>
    </source>
</evidence>
<dbReference type="AlphaFoldDB" id="M1Z3S7"/>
<feature type="compositionally biased region" description="Basic and acidic residues" evidence="1">
    <location>
        <begin position="94"/>
        <end position="109"/>
    </location>
</feature>
<dbReference type="Gene3D" id="3.90.420.10">
    <property type="entry name" value="Oxidoreductase, molybdopterin-binding domain"/>
    <property type="match status" value="1"/>
</dbReference>
<accession>M1Z3S7</accession>
<evidence type="ECO:0000313" key="3">
    <source>
        <dbReference type="EMBL" id="SHD77475.1"/>
    </source>
</evidence>
<feature type="domain" description="Oxidoreductase molybdopterin-binding" evidence="2">
    <location>
        <begin position="110"/>
        <end position="253"/>
    </location>
</feature>